<comment type="caution">
    <text evidence="1">The sequence shown here is derived from an EMBL/GenBank/DDBJ whole genome shotgun (WGS) entry which is preliminary data.</text>
</comment>
<name>A0A822Y587_NELNU</name>
<accession>A0A822Y587</accession>
<evidence type="ECO:0000313" key="2">
    <source>
        <dbReference type="Proteomes" id="UP000607653"/>
    </source>
</evidence>
<sequence>MVKAFVSINTILTHIDNDKGKAVMVDKSLPFLKINHFVQCSNDVGTTAGDSSSKLRVEVSRYLYTILEDKLAFFAGSMLEYPLEVKHCKDVEKNVLESIVDVFNELARSLSEDVNVVLANLKKSNKLWDVVLNHDVVYALPTTKEDRVSNGIGTNLLGVNFSCYDEVMDSLYAFLDELASSVIADIEVEDRRLPLGLGCPRQILFTFVG</sequence>
<dbReference type="AlphaFoldDB" id="A0A822Y587"/>
<gene>
    <name evidence="1" type="ORF">HUJ06_029178</name>
</gene>
<organism evidence="1 2">
    <name type="scientific">Nelumbo nucifera</name>
    <name type="common">Sacred lotus</name>
    <dbReference type="NCBI Taxonomy" id="4432"/>
    <lineage>
        <taxon>Eukaryota</taxon>
        <taxon>Viridiplantae</taxon>
        <taxon>Streptophyta</taxon>
        <taxon>Embryophyta</taxon>
        <taxon>Tracheophyta</taxon>
        <taxon>Spermatophyta</taxon>
        <taxon>Magnoliopsida</taxon>
        <taxon>Proteales</taxon>
        <taxon>Nelumbonaceae</taxon>
        <taxon>Nelumbo</taxon>
    </lineage>
</organism>
<evidence type="ECO:0000313" key="1">
    <source>
        <dbReference type="EMBL" id="DAD27710.1"/>
    </source>
</evidence>
<dbReference type="EMBL" id="DUZY01000002">
    <property type="protein sequence ID" value="DAD27710.1"/>
    <property type="molecule type" value="Genomic_DNA"/>
</dbReference>
<keyword evidence="2" id="KW-1185">Reference proteome</keyword>
<protein>
    <submittedName>
        <fullName evidence="1">Uncharacterized protein</fullName>
    </submittedName>
</protein>
<reference evidence="1 2" key="1">
    <citation type="journal article" date="2020" name="Mol. Biol. Evol.">
        <title>Distinct Expression and Methylation Patterns for Genes with Different Fates following a Single Whole-Genome Duplication in Flowering Plants.</title>
        <authorList>
            <person name="Shi T."/>
            <person name="Rahmani R.S."/>
            <person name="Gugger P.F."/>
            <person name="Wang M."/>
            <person name="Li H."/>
            <person name="Zhang Y."/>
            <person name="Li Z."/>
            <person name="Wang Q."/>
            <person name="Van de Peer Y."/>
            <person name="Marchal K."/>
            <person name="Chen J."/>
        </authorList>
    </citation>
    <scope>NUCLEOTIDE SEQUENCE [LARGE SCALE GENOMIC DNA]</scope>
    <source>
        <tissue evidence="1">Leaf</tissue>
    </source>
</reference>
<proteinExistence type="predicted"/>
<dbReference type="Proteomes" id="UP000607653">
    <property type="component" value="Unassembled WGS sequence"/>
</dbReference>